<dbReference type="GO" id="GO:0022857">
    <property type="term" value="F:transmembrane transporter activity"/>
    <property type="evidence" value="ECO:0007669"/>
    <property type="project" value="InterPro"/>
</dbReference>
<evidence type="ECO:0000256" key="8">
    <source>
        <dbReference type="SAM" id="Phobius"/>
    </source>
</evidence>
<dbReference type="EMBL" id="GEDC01001752">
    <property type="protein sequence ID" value="JAS35546.1"/>
    <property type="molecule type" value="Transcribed_RNA"/>
</dbReference>
<accession>A0A1B6C5D7</accession>
<proteinExistence type="predicted"/>
<feature type="transmembrane region" description="Helical" evidence="8">
    <location>
        <begin position="320"/>
        <end position="339"/>
    </location>
</feature>
<dbReference type="PANTHER" id="PTHR48021">
    <property type="match status" value="1"/>
</dbReference>
<dbReference type="AlphaFoldDB" id="A0A1B6C5D7"/>
<feature type="transmembrane region" description="Helical" evidence="8">
    <location>
        <begin position="65"/>
        <end position="84"/>
    </location>
</feature>
<dbReference type="InterPro" id="IPR050549">
    <property type="entry name" value="MFS_Trehalose_Transporter"/>
</dbReference>
<feature type="transmembrane region" description="Helical" evidence="8">
    <location>
        <begin position="12"/>
        <end position="29"/>
    </location>
</feature>
<dbReference type="PROSITE" id="PS50850">
    <property type="entry name" value="MFS"/>
    <property type="match status" value="1"/>
</dbReference>
<reference evidence="10" key="1">
    <citation type="submission" date="2015-12" db="EMBL/GenBank/DDBJ databases">
        <title>De novo transcriptome assembly of four potential Pierce s Disease insect vectors from Arizona vineyards.</title>
        <authorList>
            <person name="Tassone E.E."/>
        </authorList>
    </citation>
    <scope>NUCLEOTIDE SEQUENCE</scope>
</reference>
<evidence type="ECO:0000256" key="2">
    <source>
        <dbReference type="ARBA" id="ARBA00022448"/>
    </source>
</evidence>
<dbReference type="Pfam" id="PF00083">
    <property type="entry name" value="Sugar_tr"/>
    <property type="match status" value="1"/>
</dbReference>
<feature type="transmembrane region" description="Helical" evidence="8">
    <location>
        <begin position="258"/>
        <end position="277"/>
    </location>
</feature>
<feature type="transmembrane region" description="Helical" evidence="8">
    <location>
        <begin position="151"/>
        <end position="170"/>
    </location>
</feature>
<evidence type="ECO:0000256" key="1">
    <source>
        <dbReference type="ARBA" id="ARBA00004651"/>
    </source>
</evidence>
<gene>
    <name evidence="11" type="ORF">g.14202</name>
    <name evidence="10" type="ORF">g.14206</name>
</gene>
<dbReference type="SUPFAM" id="SSF103473">
    <property type="entry name" value="MFS general substrate transporter"/>
    <property type="match status" value="1"/>
</dbReference>
<evidence type="ECO:0000256" key="3">
    <source>
        <dbReference type="ARBA" id="ARBA00022475"/>
    </source>
</evidence>
<evidence type="ECO:0000313" key="11">
    <source>
        <dbReference type="EMBL" id="JAS35546.1"/>
    </source>
</evidence>
<evidence type="ECO:0000259" key="9">
    <source>
        <dbReference type="PROSITE" id="PS50850"/>
    </source>
</evidence>
<keyword evidence="3" id="KW-1003">Cell membrane</keyword>
<sequence>MTRYDGDMTMTHHVKAYMGLVFTVVPIYLGEISSPCQRGSITGLFSAAWFLGYLLEYCVGPYLSYIAYTVLTASVSIIFTITFISQPESPYYLLTVGRADEALLTLRRLRKGCSEESITREYDNMKESVKEDSSTATSWNDLIATPADRRALVIIFLIGGTRILSGAMAVMSYSTELFKEAGIKALSPDVLTICLGFAFLFGGLVNAFVVDQVGRRPLIFISCAGSFVSLLTVSVYFYLRKSPSLDVTPYSWVVPLGVIMYCVFSVVGIYPVSMTYTSELFTTRTRGRAASLSSINLAIFSFICIELYQYVGDNFGLDKVFFVFASICLSGAIALYFLAPETKGKTFTEIRADILHVKERKQSIIVREDLYI</sequence>
<keyword evidence="7 8" id="KW-0472">Membrane</keyword>
<protein>
    <recommendedName>
        <fullName evidence="9">Major facilitator superfamily (MFS) profile domain-containing protein</fullName>
    </recommendedName>
</protein>
<feature type="transmembrane region" description="Helical" evidence="8">
    <location>
        <begin position="190"/>
        <end position="210"/>
    </location>
</feature>
<dbReference type="PANTHER" id="PTHR48021:SF46">
    <property type="entry name" value="MAJOR FACILITATOR SUPERFAMILY (MFS) PROFILE DOMAIN-CONTAINING PROTEIN"/>
    <property type="match status" value="1"/>
</dbReference>
<dbReference type="FunFam" id="1.20.1250.20:FF:000218">
    <property type="entry name" value="facilitated trehalose transporter Tret1"/>
    <property type="match status" value="1"/>
</dbReference>
<evidence type="ECO:0000256" key="5">
    <source>
        <dbReference type="ARBA" id="ARBA00022692"/>
    </source>
</evidence>
<dbReference type="Gene3D" id="1.20.1250.20">
    <property type="entry name" value="MFS general substrate transporter like domains"/>
    <property type="match status" value="1"/>
</dbReference>
<name>A0A1B6C5D7_9HEMI</name>
<feature type="domain" description="Major facilitator superfamily (MFS) profile" evidence="9">
    <location>
        <begin position="1"/>
        <end position="343"/>
    </location>
</feature>
<feature type="transmembrane region" description="Helical" evidence="8">
    <location>
        <begin position="217"/>
        <end position="238"/>
    </location>
</feature>
<dbReference type="InterPro" id="IPR005828">
    <property type="entry name" value="MFS_sugar_transport-like"/>
</dbReference>
<feature type="transmembrane region" description="Helical" evidence="8">
    <location>
        <begin position="289"/>
        <end position="308"/>
    </location>
</feature>
<evidence type="ECO:0000256" key="4">
    <source>
        <dbReference type="ARBA" id="ARBA00022597"/>
    </source>
</evidence>
<dbReference type="GO" id="GO:0005886">
    <property type="term" value="C:plasma membrane"/>
    <property type="evidence" value="ECO:0007669"/>
    <property type="project" value="UniProtKB-SubCell"/>
</dbReference>
<dbReference type="EMBL" id="GEDC01028858">
    <property type="protein sequence ID" value="JAS08440.1"/>
    <property type="molecule type" value="Transcribed_RNA"/>
</dbReference>
<keyword evidence="6 8" id="KW-1133">Transmembrane helix</keyword>
<comment type="subcellular location">
    <subcellularLocation>
        <location evidence="1">Cell membrane</location>
        <topology evidence="1">Multi-pass membrane protein</topology>
    </subcellularLocation>
</comment>
<dbReference type="InterPro" id="IPR020846">
    <property type="entry name" value="MFS_dom"/>
</dbReference>
<evidence type="ECO:0000256" key="7">
    <source>
        <dbReference type="ARBA" id="ARBA00023136"/>
    </source>
</evidence>
<keyword evidence="2" id="KW-0813">Transport</keyword>
<keyword evidence="4" id="KW-0762">Sugar transport</keyword>
<evidence type="ECO:0000256" key="6">
    <source>
        <dbReference type="ARBA" id="ARBA00022989"/>
    </source>
</evidence>
<organism evidence="10">
    <name type="scientific">Clastoptera arizonana</name>
    <name type="common">Arizona spittle bug</name>
    <dbReference type="NCBI Taxonomy" id="38151"/>
    <lineage>
        <taxon>Eukaryota</taxon>
        <taxon>Metazoa</taxon>
        <taxon>Ecdysozoa</taxon>
        <taxon>Arthropoda</taxon>
        <taxon>Hexapoda</taxon>
        <taxon>Insecta</taxon>
        <taxon>Pterygota</taxon>
        <taxon>Neoptera</taxon>
        <taxon>Paraneoptera</taxon>
        <taxon>Hemiptera</taxon>
        <taxon>Auchenorrhyncha</taxon>
        <taxon>Cercopoidea</taxon>
        <taxon>Clastopteridae</taxon>
        <taxon>Clastoptera</taxon>
    </lineage>
</organism>
<evidence type="ECO:0000313" key="10">
    <source>
        <dbReference type="EMBL" id="JAS08440.1"/>
    </source>
</evidence>
<dbReference type="InterPro" id="IPR036259">
    <property type="entry name" value="MFS_trans_sf"/>
</dbReference>
<keyword evidence="5 8" id="KW-0812">Transmembrane</keyword>